<sequence length="168" mass="17454">MTEAATIRAATADDVAAIAAIYAHHVLHGTGTFEEVPPDAAGMGGRFAAVAARGWPWLVATDADGAVIGYAYAAQFRDRAAYRYACEDSVYVAPGAMGAGVGAALMAALIPAARAAGFRRMIAVIGDSANLGSIALHRRFGFTDAGRLDEAGFKFGRWVDVVFMQAAI</sequence>
<comment type="caution">
    <text evidence="2">The sequence shown here is derived from an EMBL/GenBank/DDBJ whole genome shotgun (WGS) entry which is preliminary data.</text>
</comment>
<name>A0ABS6BII4_9SPHN</name>
<gene>
    <name evidence="2" type="ORF">KOF26_05185</name>
</gene>
<proteinExistence type="predicted"/>
<evidence type="ECO:0000313" key="2">
    <source>
        <dbReference type="EMBL" id="MBU3077256.1"/>
    </source>
</evidence>
<protein>
    <submittedName>
        <fullName evidence="2">GNAT family N-acetyltransferase</fullName>
    </submittedName>
</protein>
<dbReference type="EMBL" id="JAHKRT010000002">
    <property type="protein sequence ID" value="MBU3077256.1"/>
    <property type="molecule type" value="Genomic_DNA"/>
</dbReference>
<feature type="domain" description="N-acetyltransferase" evidence="1">
    <location>
        <begin position="5"/>
        <end position="168"/>
    </location>
</feature>
<dbReference type="PANTHER" id="PTHR43072">
    <property type="entry name" value="N-ACETYLTRANSFERASE"/>
    <property type="match status" value="1"/>
</dbReference>
<dbReference type="PANTHER" id="PTHR43072:SF8">
    <property type="entry name" value="ACYLTRANSFERASE FABY-RELATED"/>
    <property type="match status" value="1"/>
</dbReference>
<dbReference type="Pfam" id="PF13420">
    <property type="entry name" value="Acetyltransf_4"/>
    <property type="match status" value="1"/>
</dbReference>
<evidence type="ECO:0000259" key="1">
    <source>
        <dbReference type="PROSITE" id="PS51186"/>
    </source>
</evidence>
<dbReference type="InterPro" id="IPR000182">
    <property type="entry name" value="GNAT_dom"/>
</dbReference>
<dbReference type="Proteomes" id="UP000776276">
    <property type="component" value="Unassembled WGS sequence"/>
</dbReference>
<evidence type="ECO:0000313" key="3">
    <source>
        <dbReference type="Proteomes" id="UP000776276"/>
    </source>
</evidence>
<dbReference type="RefSeq" id="WP_216321163.1">
    <property type="nucleotide sequence ID" value="NZ_JAHKRT010000002.1"/>
</dbReference>
<reference evidence="2 3" key="1">
    <citation type="submission" date="2021-06" db="EMBL/GenBank/DDBJ databases">
        <title>Sphingomonas sp. XMGL2, whole genome shotgun sequencing project.</title>
        <authorList>
            <person name="Zhao G."/>
            <person name="Shen L."/>
        </authorList>
    </citation>
    <scope>NUCLEOTIDE SEQUENCE [LARGE SCALE GENOMIC DNA]</scope>
    <source>
        <strain evidence="2 3">XMGL2</strain>
    </source>
</reference>
<accession>A0ABS6BII4</accession>
<organism evidence="2 3">
    <name type="scientific">Sphingomonas quercus</name>
    <dbReference type="NCBI Taxonomy" id="2842451"/>
    <lineage>
        <taxon>Bacteria</taxon>
        <taxon>Pseudomonadati</taxon>
        <taxon>Pseudomonadota</taxon>
        <taxon>Alphaproteobacteria</taxon>
        <taxon>Sphingomonadales</taxon>
        <taxon>Sphingomonadaceae</taxon>
        <taxon>Sphingomonas</taxon>
    </lineage>
</organism>
<keyword evidence="3" id="KW-1185">Reference proteome</keyword>
<dbReference type="PROSITE" id="PS51186">
    <property type="entry name" value="GNAT"/>
    <property type="match status" value="1"/>
</dbReference>